<organism evidence="1">
    <name type="scientific">Siphoviridae sp. ctG7D9</name>
    <dbReference type="NCBI Taxonomy" id="2826218"/>
    <lineage>
        <taxon>Viruses</taxon>
        <taxon>Duplodnaviria</taxon>
        <taxon>Heunggongvirae</taxon>
        <taxon>Uroviricota</taxon>
        <taxon>Caudoviricetes</taxon>
    </lineage>
</organism>
<sequence>MSYNYKQLLPTVVSAINNYGIDITIMRDNYTTEVGVKKYVDSEPVYKIKGVLDNSKVSSNTGTQQYTDFMQYNVNGTLYFAYDPNIHILPGDYIIVHGVKYILDMPVNIMEVNLLYQVQVRGVKDE</sequence>
<accession>A0A8S5MCG6</accession>
<dbReference type="EMBL" id="BK014872">
    <property type="protein sequence ID" value="DAD79783.1"/>
    <property type="molecule type" value="Genomic_DNA"/>
</dbReference>
<reference evidence="1" key="1">
    <citation type="journal article" date="2021" name="Proc. Natl. Acad. Sci. U.S.A.">
        <title>A Catalog of Tens of Thousands of Viruses from Human Metagenomes Reveals Hidden Associations with Chronic Diseases.</title>
        <authorList>
            <person name="Tisza M.J."/>
            <person name="Buck C.B."/>
        </authorList>
    </citation>
    <scope>NUCLEOTIDE SEQUENCE</scope>
    <source>
        <strain evidence="1">CtG7D9</strain>
    </source>
</reference>
<evidence type="ECO:0000313" key="1">
    <source>
        <dbReference type="EMBL" id="DAD79783.1"/>
    </source>
</evidence>
<name>A0A8S5MCG6_9CAUD</name>
<protein>
    <submittedName>
        <fullName evidence="1">Uncharacterized protein</fullName>
    </submittedName>
</protein>
<proteinExistence type="predicted"/>